<dbReference type="Gene3D" id="6.10.140.2220">
    <property type="match status" value="1"/>
</dbReference>
<evidence type="ECO:0000259" key="1">
    <source>
        <dbReference type="PROSITE" id="PS50280"/>
    </source>
</evidence>
<gene>
    <name evidence="2" type="ORF">LUZ62_047701</name>
</gene>
<evidence type="ECO:0000313" key="3">
    <source>
        <dbReference type="Proteomes" id="UP001140206"/>
    </source>
</evidence>
<name>A0AAV8FY53_9POAL</name>
<dbReference type="SUPFAM" id="SSF82199">
    <property type="entry name" value="SET domain"/>
    <property type="match status" value="1"/>
</dbReference>
<reference evidence="2" key="1">
    <citation type="submission" date="2022-08" db="EMBL/GenBank/DDBJ databases">
        <authorList>
            <person name="Marques A."/>
        </authorList>
    </citation>
    <scope>NUCLEOTIDE SEQUENCE</scope>
    <source>
        <strain evidence="2">RhyPub2mFocal</strain>
        <tissue evidence="2">Leaves</tissue>
    </source>
</reference>
<dbReference type="Gene3D" id="2.170.270.10">
    <property type="entry name" value="SET domain"/>
    <property type="match status" value="1"/>
</dbReference>
<proteinExistence type="predicted"/>
<dbReference type="GO" id="GO:0005634">
    <property type="term" value="C:nucleus"/>
    <property type="evidence" value="ECO:0007669"/>
    <property type="project" value="TreeGrafter"/>
</dbReference>
<keyword evidence="3" id="KW-1185">Reference proteome</keyword>
<protein>
    <submittedName>
        <fullName evidence="2">Histone-lysine N-methyltransferase ATXR4</fullName>
    </submittedName>
</protein>
<dbReference type="InterPro" id="IPR001214">
    <property type="entry name" value="SET_dom"/>
</dbReference>
<feature type="domain" description="SET" evidence="1">
    <location>
        <begin position="39"/>
        <end position="291"/>
    </location>
</feature>
<dbReference type="PANTHER" id="PTHR12197:SF298">
    <property type="entry name" value="HISTONE-LYSINE N-METHYLTRANSFERASE ATXR4"/>
    <property type="match status" value="1"/>
</dbReference>
<dbReference type="Proteomes" id="UP001140206">
    <property type="component" value="Chromosome 2"/>
</dbReference>
<dbReference type="SMART" id="SM00317">
    <property type="entry name" value="SET"/>
    <property type="match status" value="1"/>
</dbReference>
<dbReference type="InterPro" id="IPR046341">
    <property type="entry name" value="SET_dom_sf"/>
</dbReference>
<dbReference type="AlphaFoldDB" id="A0AAV8FY53"/>
<dbReference type="CDD" id="cd20071">
    <property type="entry name" value="SET_SMYD"/>
    <property type="match status" value="1"/>
</dbReference>
<dbReference type="EMBL" id="JAMFTS010000002">
    <property type="protein sequence ID" value="KAJ4796455.1"/>
    <property type="molecule type" value="Genomic_DNA"/>
</dbReference>
<accession>A0AAV8FY53</accession>
<dbReference type="PANTHER" id="PTHR12197">
    <property type="entry name" value="HISTONE-LYSINE N-METHYLTRANSFERASE SMYD"/>
    <property type="match status" value="1"/>
</dbReference>
<dbReference type="InterPro" id="IPR050869">
    <property type="entry name" value="H3K4_H4K5_MeTrfase"/>
</dbReference>
<evidence type="ECO:0000313" key="2">
    <source>
        <dbReference type="EMBL" id="KAJ4796455.1"/>
    </source>
</evidence>
<dbReference type="PROSITE" id="PS50280">
    <property type="entry name" value="SET"/>
    <property type="match status" value="1"/>
</dbReference>
<dbReference type="Gene3D" id="1.10.220.160">
    <property type="match status" value="1"/>
</dbReference>
<sequence>MLSAFKRHHAPPYLRHLLRSRIFSTGISDKSDPIRSDPPPIRIAHTSSAGRGVFATRAITAGDTIHSAKPLVTHPSLSRLHEVCYYCLRRKKGEDGVDTGGYYFCSDSCRENSMAFHEVENRGDWSMLNEYCRSRGLKYPLMVKRLACMVLGGAVSSDCLDILQPTSLHFEMLLEMEDEYKLLRSSFKKANIADEAMAFLSKEWYINVLARLRVNAFRIELACGSYEDLLASAVALVGDDAAVGNAVYIVSSFYNHDCDPNAHIVWVDSADAKMKALRHIEEGKELRICYIDASMDVEARQKILLEGFGFHCNCLRCLYGRLVKSKMTQTGLLSATCVLQFRSQKKAQSEVGCT</sequence>
<comment type="caution">
    <text evidence="2">The sequence shown here is derived from an EMBL/GenBank/DDBJ whole genome shotgun (WGS) entry which is preliminary data.</text>
</comment>
<organism evidence="2 3">
    <name type="scientific">Rhynchospora pubera</name>
    <dbReference type="NCBI Taxonomy" id="906938"/>
    <lineage>
        <taxon>Eukaryota</taxon>
        <taxon>Viridiplantae</taxon>
        <taxon>Streptophyta</taxon>
        <taxon>Embryophyta</taxon>
        <taxon>Tracheophyta</taxon>
        <taxon>Spermatophyta</taxon>
        <taxon>Magnoliopsida</taxon>
        <taxon>Liliopsida</taxon>
        <taxon>Poales</taxon>
        <taxon>Cyperaceae</taxon>
        <taxon>Cyperoideae</taxon>
        <taxon>Rhynchosporeae</taxon>
        <taxon>Rhynchospora</taxon>
    </lineage>
</organism>
<dbReference type="Pfam" id="PF00856">
    <property type="entry name" value="SET"/>
    <property type="match status" value="1"/>
</dbReference>